<evidence type="ECO:0000256" key="2">
    <source>
        <dbReference type="ARBA" id="ARBA00007866"/>
    </source>
</evidence>
<evidence type="ECO:0000256" key="10">
    <source>
        <dbReference type="ARBA" id="ARBA00023004"/>
    </source>
</evidence>
<dbReference type="InterPro" id="IPR001505">
    <property type="entry name" value="Copper_CuA"/>
</dbReference>
<keyword evidence="21" id="KW-1185">Reference proteome</keyword>
<dbReference type="Pfam" id="PF00034">
    <property type="entry name" value="Cytochrom_C"/>
    <property type="match status" value="1"/>
</dbReference>
<evidence type="ECO:0000256" key="8">
    <source>
        <dbReference type="ARBA" id="ARBA00022982"/>
    </source>
</evidence>
<evidence type="ECO:0000256" key="3">
    <source>
        <dbReference type="ARBA" id="ARBA00022448"/>
    </source>
</evidence>
<dbReference type="PANTHER" id="PTHR22888:SF9">
    <property type="entry name" value="CYTOCHROME C OXIDASE SUBUNIT 2"/>
    <property type="match status" value="1"/>
</dbReference>
<dbReference type="InterPro" id="IPR036909">
    <property type="entry name" value="Cyt_c-like_dom_sf"/>
</dbReference>
<evidence type="ECO:0000256" key="9">
    <source>
        <dbReference type="ARBA" id="ARBA00022989"/>
    </source>
</evidence>
<evidence type="ECO:0000313" key="20">
    <source>
        <dbReference type="EMBL" id="MBB3019176.1"/>
    </source>
</evidence>
<keyword evidence="12 17" id="KW-0472">Membrane</keyword>
<keyword evidence="5" id="KW-0679">Respiratory chain</keyword>
<dbReference type="GO" id="GO:0016491">
    <property type="term" value="F:oxidoreductase activity"/>
    <property type="evidence" value="ECO:0007669"/>
    <property type="project" value="InterPro"/>
</dbReference>
<dbReference type="GO" id="GO:0016020">
    <property type="term" value="C:membrane"/>
    <property type="evidence" value="ECO:0007669"/>
    <property type="project" value="UniProtKB-SubCell"/>
</dbReference>
<evidence type="ECO:0000256" key="11">
    <source>
        <dbReference type="ARBA" id="ARBA00023008"/>
    </source>
</evidence>
<evidence type="ECO:0000313" key="21">
    <source>
        <dbReference type="Proteomes" id="UP000532010"/>
    </source>
</evidence>
<dbReference type="SUPFAM" id="SSF49503">
    <property type="entry name" value="Cupredoxins"/>
    <property type="match status" value="1"/>
</dbReference>
<dbReference type="InterPro" id="IPR045187">
    <property type="entry name" value="CcO_II"/>
</dbReference>
<accession>A0A7W4YWM9</accession>
<dbReference type="InterPro" id="IPR014222">
    <property type="entry name" value="Cyt_c_oxidase_su2"/>
</dbReference>
<dbReference type="PANTHER" id="PTHR22888">
    <property type="entry name" value="CYTOCHROME C OXIDASE, SUBUNIT II"/>
    <property type="match status" value="1"/>
</dbReference>
<evidence type="ECO:0000256" key="17">
    <source>
        <dbReference type="SAM" id="Phobius"/>
    </source>
</evidence>
<reference evidence="20 21" key="1">
    <citation type="submission" date="2020-08" db="EMBL/GenBank/DDBJ databases">
        <title>The Agave Microbiome: Exploring the role of microbial communities in plant adaptations to desert environments.</title>
        <authorList>
            <person name="Partida-Martinez L.P."/>
        </authorList>
    </citation>
    <scope>NUCLEOTIDE SEQUENCE [LARGE SCALE GENOMIC DNA]</scope>
    <source>
        <strain evidence="20 21">AT3.9</strain>
    </source>
</reference>
<feature type="domain" description="Cytochrome oxidase subunit II copper A binding" evidence="18">
    <location>
        <begin position="116"/>
        <end position="232"/>
    </location>
</feature>
<evidence type="ECO:0000259" key="19">
    <source>
        <dbReference type="PROSITE" id="PS51007"/>
    </source>
</evidence>
<dbReference type="AlphaFoldDB" id="A0A7W4YWM9"/>
<evidence type="ECO:0000259" key="18">
    <source>
        <dbReference type="PROSITE" id="PS50857"/>
    </source>
</evidence>
<comment type="function">
    <text evidence="13">Subunits I and II form the functional core of the enzyme complex. Electrons originating in cytochrome c are transferred via heme a and Cu(A) to the binuclear center formed by heme a3 and Cu(B).</text>
</comment>
<comment type="similarity">
    <text evidence="2">Belongs to the cytochrome c oxidase subunit 2 family.</text>
</comment>
<dbReference type="Pfam" id="PF00116">
    <property type="entry name" value="COX2"/>
    <property type="match status" value="1"/>
</dbReference>
<feature type="domain" description="Cytochrome c" evidence="19">
    <location>
        <begin position="243"/>
        <end position="334"/>
    </location>
</feature>
<organism evidence="20 21">
    <name type="scientific">Microvirga lupini</name>
    <dbReference type="NCBI Taxonomy" id="420324"/>
    <lineage>
        <taxon>Bacteria</taxon>
        <taxon>Pseudomonadati</taxon>
        <taxon>Pseudomonadota</taxon>
        <taxon>Alphaproteobacteria</taxon>
        <taxon>Hyphomicrobiales</taxon>
        <taxon>Methylobacteriaceae</taxon>
        <taxon>Microvirga</taxon>
    </lineage>
</organism>
<feature type="transmembrane region" description="Helical" evidence="17">
    <location>
        <begin position="82"/>
        <end position="106"/>
    </location>
</feature>
<dbReference type="PROSITE" id="PS00078">
    <property type="entry name" value="COX2"/>
    <property type="match status" value="1"/>
</dbReference>
<evidence type="ECO:0000256" key="12">
    <source>
        <dbReference type="ARBA" id="ARBA00023136"/>
    </source>
</evidence>
<dbReference type="Gene3D" id="2.60.40.420">
    <property type="entry name" value="Cupredoxins - blue copper proteins"/>
    <property type="match status" value="1"/>
</dbReference>
<evidence type="ECO:0000256" key="13">
    <source>
        <dbReference type="ARBA" id="ARBA00024688"/>
    </source>
</evidence>
<keyword evidence="11" id="KW-0186">Copper</keyword>
<evidence type="ECO:0000256" key="6">
    <source>
        <dbReference type="ARBA" id="ARBA00022692"/>
    </source>
</evidence>
<protein>
    <recommendedName>
        <fullName evidence="14">Cytochrome aa3 subunit 2</fullName>
    </recommendedName>
</protein>
<evidence type="ECO:0000256" key="7">
    <source>
        <dbReference type="ARBA" id="ARBA00022723"/>
    </source>
</evidence>
<comment type="caution">
    <text evidence="20">The sequence shown here is derived from an EMBL/GenBank/DDBJ whole genome shotgun (WGS) entry which is preliminary data.</text>
</comment>
<dbReference type="RefSeq" id="WP_183449959.1">
    <property type="nucleotide sequence ID" value="NZ_JACHWB010000002.1"/>
</dbReference>
<evidence type="ECO:0000256" key="14">
    <source>
        <dbReference type="ARBA" id="ARBA00031399"/>
    </source>
</evidence>
<dbReference type="CDD" id="cd04213">
    <property type="entry name" value="CuRO_CcO_Caa3_II"/>
    <property type="match status" value="1"/>
</dbReference>
<dbReference type="InterPro" id="IPR008972">
    <property type="entry name" value="Cupredoxin"/>
</dbReference>
<dbReference type="Proteomes" id="UP000532010">
    <property type="component" value="Unassembled WGS sequence"/>
</dbReference>
<evidence type="ECO:0000256" key="15">
    <source>
        <dbReference type="ARBA" id="ARBA00047816"/>
    </source>
</evidence>
<comment type="catalytic activity">
    <reaction evidence="15">
        <text>4 Fe(II)-[cytochrome c] + O2 + 8 H(+)(in) = 4 Fe(III)-[cytochrome c] + 2 H2O + 4 H(+)(out)</text>
        <dbReference type="Rhea" id="RHEA:11436"/>
        <dbReference type="Rhea" id="RHEA-COMP:10350"/>
        <dbReference type="Rhea" id="RHEA-COMP:14399"/>
        <dbReference type="ChEBI" id="CHEBI:15377"/>
        <dbReference type="ChEBI" id="CHEBI:15378"/>
        <dbReference type="ChEBI" id="CHEBI:15379"/>
        <dbReference type="ChEBI" id="CHEBI:29033"/>
        <dbReference type="ChEBI" id="CHEBI:29034"/>
        <dbReference type="EC" id="7.1.1.9"/>
    </reaction>
</comment>
<keyword evidence="8" id="KW-0249">Electron transport</keyword>
<dbReference type="InterPro" id="IPR002429">
    <property type="entry name" value="CcO_II-like_C"/>
</dbReference>
<keyword evidence="6 17" id="KW-0812">Transmembrane</keyword>
<evidence type="ECO:0000256" key="16">
    <source>
        <dbReference type="PROSITE-ProRule" id="PRU00433"/>
    </source>
</evidence>
<dbReference type="EMBL" id="JACHWB010000002">
    <property type="protein sequence ID" value="MBB3019176.1"/>
    <property type="molecule type" value="Genomic_DNA"/>
</dbReference>
<comment type="subcellular location">
    <subcellularLocation>
        <location evidence="1">Membrane</location>
        <topology evidence="1">Multi-pass membrane protein</topology>
    </subcellularLocation>
</comment>
<name>A0A7W4YWM9_9HYPH</name>
<dbReference type="NCBIfam" id="TIGR02866">
    <property type="entry name" value="CoxB"/>
    <property type="match status" value="1"/>
</dbReference>
<proteinExistence type="inferred from homology"/>
<gene>
    <name evidence="20" type="ORF">FHR70_002230</name>
</gene>
<evidence type="ECO:0000256" key="4">
    <source>
        <dbReference type="ARBA" id="ARBA00022617"/>
    </source>
</evidence>
<keyword evidence="7 16" id="KW-0479">Metal-binding</keyword>
<feature type="transmembrane region" description="Helical" evidence="17">
    <location>
        <begin position="37"/>
        <end position="61"/>
    </location>
</feature>
<dbReference type="GO" id="GO:0004129">
    <property type="term" value="F:cytochrome-c oxidase activity"/>
    <property type="evidence" value="ECO:0007669"/>
    <property type="project" value="UniProtKB-EC"/>
</dbReference>
<keyword evidence="3" id="KW-0813">Transport</keyword>
<dbReference type="InterPro" id="IPR009056">
    <property type="entry name" value="Cyt_c-like_dom"/>
</dbReference>
<dbReference type="GO" id="GO:0005507">
    <property type="term" value="F:copper ion binding"/>
    <property type="evidence" value="ECO:0007669"/>
    <property type="project" value="InterPro"/>
</dbReference>
<sequence length="334" mass="36812">MRRLSPALLLLCLPLGGCQDWQSVLNAQGPAASSLARMFWIFVAVLATVWALTMIALLLSLRRRRPFDADPLATNPATERRMTITISVAVGLTLLTVISLTGLSYAAQKALFAHKDGSLTLLVTGQQWWWKITYEDSQPNRVFTTANEIHIPVGEPVLVKLESSDVIHSFWIPSLTGKMDAITGRQNQLQIQADRPGIYRGQCAEYCGLQHAHMALLVVAENKEDFERWREQQISSAISPGDEERQRGMEIFLSKPCIMCHQIRGTDAGGKIAPDLTHVGSRRTIGAGTLETTRGNIAAWIVDPHGVKPGVNMPTIQLEPSEVQPLASYLEGLK</sequence>
<dbReference type="GO" id="GO:0042773">
    <property type="term" value="P:ATP synthesis coupled electron transport"/>
    <property type="evidence" value="ECO:0007669"/>
    <property type="project" value="TreeGrafter"/>
</dbReference>
<keyword evidence="10 16" id="KW-0408">Iron</keyword>
<dbReference type="GO" id="GO:0020037">
    <property type="term" value="F:heme binding"/>
    <property type="evidence" value="ECO:0007669"/>
    <property type="project" value="InterPro"/>
</dbReference>
<dbReference type="SUPFAM" id="SSF46626">
    <property type="entry name" value="Cytochrome c"/>
    <property type="match status" value="1"/>
</dbReference>
<evidence type="ECO:0000256" key="1">
    <source>
        <dbReference type="ARBA" id="ARBA00004141"/>
    </source>
</evidence>
<dbReference type="PROSITE" id="PS51007">
    <property type="entry name" value="CYTC"/>
    <property type="match status" value="1"/>
</dbReference>
<evidence type="ECO:0000256" key="5">
    <source>
        <dbReference type="ARBA" id="ARBA00022660"/>
    </source>
</evidence>
<keyword evidence="9 17" id="KW-1133">Transmembrane helix</keyword>
<dbReference type="InterPro" id="IPR034236">
    <property type="entry name" value="CuRO_CcO_Caa3_II"/>
</dbReference>
<dbReference type="PROSITE" id="PS50857">
    <property type="entry name" value="COX2_CUA"/>
    <property type="match status" value="1"/>
</dbReference>
<keyword evidence="4 16" id="KW-0349">Heme</keyword>